<gene>
    <name evidence="3" type="ORF">GO755_23555</name>
</gene>
<dbReference type="PROSITE" id="PS00061">
    <property type="entry name" value="ADH_SHORT"/>
    <property type="match status" value="1"/>
</dbReference>
<dbReference type="InterPro" id="IPR002347">
    <property type="entry name" value="SDR_fam"/>
</dbReference>
<dbReference type="SUPFAM" id="SSF51735">
    <property type="entry name" value="NAD(P)-binding Rossmann-fold domains"/>
    <property type="match status" value="1"/>
</dbReference>
<dbReference type="PRINTS" id="PR00080">
    <property type="entry name" value="SDRFAMILY"/>
</dbReference>
<dbReference type="PANTHER" id="PTHR24321">
    <property type="entry name" value="DEHYDROGENASES, SHORT CHAIN"/>
    <property type="match status" value="1"/>
</dbReference>
<dbReference type="InterPro" id="IPR036291">
    <property type="entry name" value="NAD(P)-bd_dom_sf"/>
</dbReference>
<reference evidence="3 4" key="1">
    <citation type="submission" date="2019-12" db="EMBL/GenBank/DDBJ databases">
        <title>Spirosoma sp. HMF4905 genome sequencing and assembly.</title>
        <authorList>
            <person name="Kang H."/>
            <person name="Cha I."/>
            <person name="Kim H."/>
            <person name="Joh K."/>
        </authorList>
    </citation>
    <scope>NUCLEOTIDE SEQUENCE [LARGE SCALE GENOMIC DNA]</scope>
    <source>
        <strain evidence="3 4">HMF4905</strain>
    </source>
</reference>
<dbReference type="NCBIfam" id="NF005559">
    <property type="entry name" value="PRK07231.1"/>
    <property type="match status" value="1"/>
</dbReference>
<dbReference type="PANTHER" id="PTHR24321:SF8">
    <property type="entry name" value="ESTRADIOL 17-BETA-DEHYDROGENASE 8-RELATED"/>
    <property type="match status" value="1"/>
</dbReference>
<dbReference type="InterPro" id="IPR020904">
    <property type="entry name" value="Sc_DH/Rdtase_CS"/>
</dbReference>
<dbReference type="FunFam" id="3.40.50.720:FF:000084">
    <property type="entry name" value="Short-chain dehydrogenase reductase"/>
    <property type="match status" value="1"/>
</dbReference>
<comment type="caution">
    <text evidence="3">The sequence shown here is derived from an EMBL/GenBank/DDBJ whole genome shotgun (WGS) entry which is preliminary data.</text>
</comment>
<name>A0A7K1SGV0_9BACT</name>
<dbReference type="Proteomes" id="UP000436006">
    <property type="component" value="Unassembled WGS sequence"/>
</dbReference>
<evidence type="ECO:0000256" key="2">
    <source>
        <dbReference type="ARBA" id="ARBA00023002"/>
    </source>
</evidence>
<protein>
    <submittedName>
        <fullName evidence="3">Glucose 1-dehydrogenase</fullName>
        <ecNumber evidence="3">1.1.1.47</ecNumber>
    </submittedName>
</protein>
<dbReference type="EC" id="1.1.1.47" evidence="3"/>
<dbReference type="AlphaFoldDB" id="A0A7K1SGV0"/>
<organism evidence="3 4">
    <name type="scientific">Spirosoma arboris</name>
    <dbReference type="NCBI Taxonomy" id="2682092"/>
    <lineage>
        <taxon>Bacteria</taxon>
        <taxon>Pseudomonadati</taxon>
        <taxon>Bacteroidota</taxon>
        <taxon>Cytophagia</taxon>
        <taxon>Cytophagales</taxon>
        <taxon>Cytophagaceae</taxon>
        <taxon>Spirosoma</taxon>
    </lineage>
</organism>
<dbReference type="GO" id="GO:0047936">
    <property type="term" value="F:glucose 1-dehydrogenase [NAD(P)+] activity"/>
    <property type="evidence" value="ECO:0007669"/>
    <property type="project" value="UniProtKB-EC"/>
</dbReference>
<dbReference type="EMBL" id="WPIN01000009">
    <property type="protein sequence ID" value="MVM33037.1"/>
    <property type="molecule type" value="Genomic_DNA"/>
</dbReference>
<accession>A0A7K1SGV0</accession>
<evidence type="ECO:0000313" key="3">
    <source>
        <dbReference type="EMBL" id="MVM33037.1"/>
    </source>
</evidence>
<dbReference type="CDD" id="cd05233">
    <property type="entry name" value="SDR_c"/>
    <property type="match status" value="1"/>
</dbReference>
<proteinExistence type="inferred from homology"/>
<evidence type="ECO:0000313" key="4">
    <source>
        <dbReference type="Proteomes" id="UP000436006"/>
    </source>
</evidence>
<dbReference type="Gene3D" id="3.40.50.720">
    <property type="entry name" value="NAD(P)-binding Rossmann-like Domain"/>
    <property type="match status" value="1"/>
</dbReference>
<evidence type="ECO:0000256" key="1">
    <source>
        <dbReference type="ARBA" id="ARBA00006484"/>
    </source>
</evidence>
<comment type="similarity">
    <text evidence="1">Belongs to the short-chain dehydrogenases/reductases (SDR) family.</text>
</comment>
<dbReference type="Pfam" id="PF13561">
    <property type="entry name" value="adh_short_C2"/>
    <property type="match status" value="1"/>
</dbReference>
<keyword evidence="2 3" id="KW-0560">Oxidoreductase</keyword>
<dbReference type="PRINTS" id="PR00081">
    <property type="entry name" value="GDHRDH"/>
</dbReference>
<dbReference type="RefSeq" id="WP_157587752.1">
    <property type="nucleotide sequence ID" value="NZ_WPIN01000009.1"/>
</dbReference>
<keyword evidence="4" id="KW-1185">Reference proteome</keyword>
<sequence>MSLLNGKVALVTGAGSGIGKQVALKYAAEGAKVVVSDIVEKGGNETVAEIIAAGGEAFFVKADTSSPTDNELLVQQTLEKYGALHIACNNAGVGGPTIPTGEYPLDGWDKVIQINLSGVFYGMRYQLPAILQSGGGTIVNMASILGKVGFANSVAYVAAKHGVIGLTETAAVEYAAKGVRINAVGPGFIKTPLVESSMDQASRDALIALHPIGRLGESAEVAELVLWLSSDKASFVTGSYYNVDGGYLAR</sequence>